<evidence type="ECO:0000313" key="3">
    <source>
        <dbReference type="Proteomes" id="UP000236630"/>
    </source>
</evidence>
<dbReference type="EMBL" id="BDQV01000366">
    <property type="protein sequence ID" value="GAY63683.1"/>
    <property type="molecule type" value="Genomic_DNA"/>
</dbReference>
<reference evidence="2 3" key="1">
    <citation type="journal article" date="2017" name="Front. Genet.">
        <title>Draft sequencing of the heterozygous diploid genome of Satsuma (Citrus unshiu Marc.) using a hybrid assembly approach.</title>
        <authorList>
            <person name="Shimizu T."/>
            <person name="Tanizawa Y."/>
            <person name="Mochizuki T."/>
            <person name="Nagasaki H."/>
            <person name="Yoshioka T."/>
            <person name="Toyoda A."/>
            <person name="Fujiyama A."/>
            <person name="Kaminuma E."/>
            <person name="Nakamura Y."/>
        </authorList>
    </citation>
    <scope>NUCLEOTIDE SEQUENCE [LARGE SCALE GENOMIC DNA]</scope>
    <source>
        <strain evidence="3">cv. Miyagawa wase</strain>
    </source>
</reference>
<comment type="caution">
    <text evidence="2">The sequence shown here is derived from an EMBL/GenBank/DDBJ whole genome shotgun (WGS) entry which is preliminary data.</text>
</comment>
<evidence type="ECO:0000256" key="1">
    <source>
        <dbReference type="SAM" id="MobiDB-lite"/>
    </source>
</evidence>
<dbReference type="Proteomes" id="UP000236630">
    <property type="component" value="Unassembled WGS sequence"/>
</dbReference>
<dbReference type="AlphaFoldDB" id="A0A2H5QGH2"/>
<keyword evidence="3" id="KW-1185">Reference proteome</keyword>
<accession>A0A2H5QGH2</accession>
<gene>
    <name evidence="2" type="ORF">CUMW_227610</name>
</gene>
<name>A0A2H5QGH2_CITUN</name>
<feature type="compositionally biased region" description="Basic and acidic residues" evidence="1">
    <location>
        <begin position="53"/>
        <end position="64"/>
    </location>
</feature>
<organism evidence="2 3">
    <name type="scientific">Citrus unshiu</name>
    <name type="common">Satsuma mandarin</name>
    <name type="synonym">Citrus nobilis var. unshiu</name>
    <dbReference type="NCBI Taxonomy" id="55188"/>
    <lineage>
        <taxon>Eukaryota</taxon>
        <taxon>Viridiplantae</taxon>
        <taxon>Streptophyta</taxon>
        <taxon>Embryophyta</taxon>
        <taxon>Tracheophyta</taxon>
        <taxon>Spermatophyta</taxon>
        <taxon>Magnoliopsida</taxon>
        <taxon>eudicotyledons</taxon>
        <taxon>Gunneridae</taxon>
        <taxon>Pentapetalae</taxon>
        <taxon>rosids</taxon>
        <taxon>malvids</taxon>
        <taxon>Sapindales</taxon>
        <taxon>Rutaceae</taxon>
        <taxon>Aurantioideae</taxon>
        <taxon>Citrus</taxon>
    </lineage>
</organism>
<feature type="region of interest" description="Disordered" evidence="1">
    <location>
        <begin position="45"/>
        <end position="64"/>
    </location>
</feature>
<protein>
    <submittedName>
        <fullName evidence="2">Uncharacterized protein</fullName>
    </submittedName>
</protein>
<evidence type="ECO:0000313" key="2">
    <source>
        <dbReference type="EMBL" id="GAY63683.1"/>
    </source>
</evidence>
<proteinExistence type="predicted"/>
<sequence>MSSDEAVEETNGDSFGKVKQRFKDPSQLLLYLGILLVCVESSSNEGDYVQKSCSDKRDAVQTSH</sequence>